<name>A0AAX6F3N6_IRIPA</name>
<reference evidence="1" key="2">
    <citation type="submission" date="2023-04" db="EMBL/GenBank/DDBJ databases">
        <authorList>
            <person name="Bruccoleri R.E."/>
            <person name="Oakeley E.J."/>
            <person name="Faust A.-M."/>
            <person name="Dessus-Babus S."/>
            <person name="Altorfer M."/>
            <person name="Burckhardt D."/>
            <person name="Oertli M."/>
            <person name="Naumann U."/>
            <person name="Petersen F."/>
            <person name="Wong J."/>
        </authorList>
    </citation>
    <scope>NUCLEOTIDE SEQUENCE</scope>
    <source>
        <strain evidence="1">GSM-AAB239-AS_SAM_17_03QT</strain>
        <tissue evidence="1">Leaf</tissue>
    </source>
</reference>
<reference evidence="1" key="1">
    <citation type="journal article" date="2023" name="GigaByte">
        <title>Genome assembly of the bearded iris, Iris pallida Lam.</title>
        <authorList>
            <person name="Bruccoleri R.E."/>
            <person name="Oakeley E.J."/>
            <person name="Faust A.M.E."/>
            <person name="Altorfer M."/>
            <person name="Dessus-Babus S."/>
            <person name="Burckhardt D."/>
            <person name="Oertli M."/>
            <person name="Naumann U."/>
            <person name="Petersen F."/>
            <person name="Wong J."/>
        </authorList>
    </citation>
    <scope>NUCLEOTIDE SEQUENCE</scope>
    <source>
        <strain evidence="1">GSM-AAB239-AS_SAM_17_03QT</strain>
    </source>
</reference>
<gene>
    <name evidence="1" type="ORF">M6B38_154735</name>
</gene>
<organism evidence="1 2">
    <name type="scientific">Iris pallida</name>
    <name type="common">Sweet iris</name>
    <dbReference type="NCBI Taxonomy" id="29817"/>
    <lineage>
        <taxon>Eukaryota</taxon>
        <taxon>Viridiplantae</taxon>
        <taxon>Streptophyta</taxon>
        <taxon>Embryophyta</taxon>
        <taxon>Tracheophyta</taxon>
        <taxon>Spermatophyta</taxon>
        <taxon>Magnoliopsida</taxon>
        <taxon>Liliopsida</taxon>
        <taxon>Asparagales</taxon>
        <taxon>Iridaceae</taxon>
        <taxon>Iridoideae</taxon>
        <taxon>Irideae</taxon>
        <taxon>Iris</taxon>
    </lineage>
</organism>
<dbReference type="Proteomes" id="UP001140949">
    <property type="component" value="Unassembled WGS sequence"/>
</dbReference>
<protein>
    <submittedName>
        <fullName evidence="1">Uncharacterized protein</fullName>
    </submittedName>
</protein>
<evidence type="ECO:0000313" key="2">
    <source>
        <dbReference type="Proteomes" id="UP001140949"/>
    </source>
</evidence>
<dbReference type="EMBL" id="JANAVB010031820">
    <property type="protein sequence ID" value="KAJ6811052.1"/>
    <property type="molecule type" value="Genomic_DNA"/>
</dbReference>
<keyword evidence="2" id="KW-1185">Reference proteome</keyword>
<evidence type="ECO:0000313" key="1">
    <source>
        <dbReference type="EMBL" id="KAJ6811052.1"/>
    </source>
</evidence>
<accession>A0AAX6F3N6</accession>
<proteinExistence type="predicted"/>
<dbReference type="AlphaFoldDB" id="A0AAX6F3N6"/>
<sequence>MLRPKRWAVSMLELHSNECMLKTDAKSQRIWAVSTLSWLERCMVSKMWYKGLGNNILLSRRRCRMLITPRP</sequence>
<comment type="caution">
    <text evidence="1">The sequence shown here is derived from an EMBL/GenBank/DDBJ whole genome shotgun (WGS) entry which is preliminary data.</text>
</comment>